<comment type="catalytic activity">
    <reaction evidence="10 11">
        <text>dTMP + ATP = dTDP + ADP</text>
        <dbReference type="Rhea" id="RHEA:13517"/>
        <dbReference type="ChEBI" id="CHEBI:30616"/>
        <dbReference type="ChEBI" id="CHEBI:58369"/>
        <dbReference type="ChEBI" id="CHEBI:63528"/>
        <dbReference type="ChEBI" id="CHEBI:456216"/>
        <dbReference type="EC" id="2.7.4.9"/>
    </reaction>
</comment>
<accession>A0ABQ5ZVS9</accession>
<evidence type="ECO:0000256" key="11">
    <source>
        <dbReference type="HAMAP-Rule" id="MF_00165"/>
    </source>
</evidence>
<protein>
    <recommendedName>
        <fullName evidence="3 11">Thymidylate kinase</fullName>
        <ecNumber evidence="2 11">2.7.4.9</ecNumber>
    </recommendedName>
    <alternativeName>
        <fullName evidence="9 11">dTMP kinase</fullName>
    </alternativeName>
</protein>
<sequence>MSEQKGRFITLEGGEGVGKTTNINFITAQLDAAAIPWVKTREPGGTPFAEAVRNLLLASDTDAPSHLTELLLMFAGRADHLDKVIRPALAKGIWVICDRFTDASYAYQGGGRGQSETQLALLEKLVHSDLQPDLTLLLDMPVEAASLRVDNRGQQRDRFEQEQLDFFQRVRDAYLQRAHQHPLRFRLVDASLNLEAVKTQVGEYLKPLIDEALATRSSV</sequence>
<feature type="binding site" evidence="11">
    <location>
        <begin position="13"/>
        <end position="20"/>
    </location>
    <ligand>
        <name>ATP</name>
        <dbReference type="ChEBI" id="CHEBI:30616"/>
    </ligand>
</feature>
<dbReference type="InterPro" id="IPR039430">
    <property type="entry name" value="Thymidylate_kin-like_dom"/>
</dbReference>
<evidence type="ECO:0000313" key="13">
    <source>
        <dbReference type="EMBL" id="GLR64281.1"/>
    </source>
</evidence>
<evidence type="ECO:0000256" key="4">
    <source>
        <dbReference type="ARBA" id="ARBA00022679"/>
    </source>
</evidence>
<keyword evidence="4 11" id="KW-0808">Transferase</keyword>
<keyword evidence="6 11" id="KW-0547">Nucleotide-binding</keyword>
<dbReference type="SUPFAM" id="SSF52540">
    <property type="entry name" value="P-loop containing nucleoside triphosphate hydrolases"/>
    <property type="match status" value="1"/>
</dbReference>
<keyword evidence="14" id="KW-1185">Reference proteome</keyword>
<feature type="domain" description="Thymidylate kinase-like" evidence="12">
    <location>
        <begin position="11"/>
        <end position="200"/>
    </location>
</feature>
<evidence type="ECO:0000256" key="1">
    <source>
        <dbReference type="ARBA" id="ARBA00009776"/>
    </source>
</evidence>
<keyword evidence="8 11" id="KW-0067">ATP-binding</keyword>
<dbReference type="PANTHER" id="PTHR10344">
    <property type="entry name" value="THYMIDYLATE KINASE"/>
    <property type="match status" value="1"/>
</dbReference>
<evidence type="ECO:0000256" key="9">
    <source>
        <dbReference type="ARBA" id="ARBA00029962"/>
    </source>
</evidence>
<evidence type="ECO:0000256" key="10">
    <source>
        <dbReference type="ARBA" id="ARBA00048743"/>
    </source>
</evidence>
<evidence type="ECO:0000259" key="12">
    <source>
        <dbReference type="Pfam" id="PF02223"/>
    </source>
</evidence>
<reference evidence="14" key="1">
    <citation type="journal article" date="2019" name="Int. J. Syst. Evol. Microbiol.">
        <title>The Global Catalogue of Microorganisms (GCM) 10K type strain sequencing project: providing services to taxonomists for standard genome sequencing and annotation.</title>
        <authorList>
            <consortium name="The Broad Institute Genomics Platform"/>
            <consortium name="The Broad Institute Genome Sequencing Center for Infectious Disease"/>
            <person name="Wu L."/>
            <person name="Ma J."/>
        </authorList>
    </citation>
    <scope>NUCLEOTIDE SEQUENCE [LARGE SCALE GENOMIC DNA]</scope>
    <source>
        <strain evidence="14">NBRC 100033</strain>
    </source>
</reference>
<dbReference type="PANTHER" id="PTHR10344:SF4">
    <property type="entry name" value="UMP-CMP KINASE 2, MITOCHONDRIAL"/>
    <property type="match status" value="1"/>
</dbReference>
<dbReference type="HAMAP" id="MF_00165">
    <property type="entry name" value="Thymidylate_kinase"/>
    <property type="match status" value="1"/>
</dbReference>
<keyword evidence="7 11" id="KW-0418">Kinase</keyword>
<comment type="function">
    <text evidence="11">Phosphorylation of dTMP to form dTDP in both de novo and salvage pathways of dTTP synthesis.</text>
</comment>
<dbReference type="EMBL" id="BSOR01000029">
    <property type="protein sequence ID" value="GLR64281.1"/>
    <property type="molecule type" value="Genomic_DNA"/>
</dbReference>
<dbReference type="InterPro" id="IPR018094">
    <property type="entry name" value="Thymidylate_kinase"/>
</dbReference>
<comment type="similarity">
    <text evidence="1 11">Belongs to the thymidylate kinase family.</text>
</comment>
<dbReference type="EC" id="2.7.4.9" evidence="2 11"/>
<evidence type="ECO:0000256" key="2">
    <source>
        <dbReference type="ARBA" id="ARBA00012980"/>
    </source>
</evidence>
<dbReference type="InterPro" id="IPR027417">
    <property type="entry name" value="P-loop_NTPase"/>
</dbReference>
<dbReference type="NCBIfam" id="TIGR00041">
    <property type="entry name" value="DTMP_kinase"/>
    <property type="match status" value="1"/>
</dbReference>
<keyword evidence="5 11" id="KW-0545">Nucleotide biosynthesis</keyword>
<dbReference type="Proteomes" id="UP001156682">
    <property type="component" value="Unassembled WGS sequence"/>
</dbReference>
<proteinExistence type="inferred from homology"/>
<evidence type="ECO:0000256" key="6">
    <source>
        <dbReference type="ARBA" id="ARBA00022741"/>
    </source>
</evidence>
<organism evidence="13 14">
    <name type="scientific">Marinospirillum insulare</name>
    <dbReference type="NCBI Taxonomy" id="217169"/>
    <lineage>
        <taxon>Bacteria</taxon>
        <taxon>Pseudomonadati</taxon>
        <taxon>Pseudomonadota</taxon>
        <taxon>Gammaproteobacteria</taxon>
        <taxon>Oceanospirillales</taxon>
        <taxon>Oceanospirillaceae</taxon>
        <taxon>Marinospirillum</taxon>
    </lineage>
</organism>
<dbReference type="GO" id="GO:0016301">
    <property type="term" value="F:kinase activity"/>
    <property type="evidence" value="ECO:0007669"/>
    <property type="project" value="UniProtKB-KW"/>
</dbReference>
<comment type="caution">
    <text evidence="13">The sequence shown here is derived from an EMBL/GenBank/DDBJ whole genome shotgun (WGS) entry which is preliminary data.</text>
</comment>
<name>A0ABQ5ZVS9_9GAMM</name>
<evidence type="ECO:0000256" key="8">
    <source>
        <dbReference type="ARBA" id="ARBA00022840"/>
    </source>
</evidence>
<evidence type="ECO:0000256" key="3">
    <source>
        <dbReference type="ARBA" id="ARBA00017144"/>
    </source>
</evidence>
<dbReference type="RefSeq" id="WP_027851504.1">
    <property type="nucleotide sequence ID" value="NZ_BSOR01000029.1"/>
</dbReference>
<dbReference type="Gene3D" id="3.40.50.300">
    <property type="entry name" value="P-loop containing nucleotide triphosphate hydrolases"/>
    <property type="match status" value="1"/>
</dbReference>
<dbReference type="CDD" id="cd01672">
    <property type="entry name" value="TMPK"/>
    <property type="match status" value="1"/>
</dbReference>
<dbReference type="Pfam" id="PF02223">
    <property type="entry name" value="Thymidylate_kin"/>
    <property type="match status" value="1"/>
</dbReference>
<evidence type="ECO:0000256" key="7">
    <source>
        <dbReference type="ARBA" id="ARBA00022777"/>
    </source>
</evidence>
<evidence type="ECO:0000313" key="14">
    <source>
        <dbReference type="Proteomes" id="UP001156682"/>
    </source>
</evidence>
<evidence type="ECO:0000256" key="5">
    <source>
        <dbReference type="ARBA" id="ARBA00022727"/>
    </source>
</evidence>
<gene>
    <name evidence="11 13" type="primary">tmk</name>
    <name evidence="13" type="ORF">GCM10007878_17190</name>
</gene>